<feature type="domain" description="HTH gntR-type" evidence="4">
    <location>
        <begin position="7"/>
        <end position="75"/>
    </location>
</feature>
<organism evidence="5 6">
    <name type="scientific">Albidovulum sediminicola</name>
    <dbReference type="NCBI Taxonomy" id="2984331"/>
    <lineage>
        <taxon>Bacteria</taxon>
        <taxon>Pseudomonadati</taxon>
        <taxon>Pseudomonadota</taxon>
        <taxon>Alphaproteobacteria</taxon>
        <taxon>Rhodobacterales</taxon>
        <taxon>Paracoccaceae</taxon>
        <taxon>Albidovulum</taxon>
    </lineage>
</organism>
<dbReference type="SMART" id="SM00866">
    <property type="entry name" value="UTRA"/>
    <property type="match status" value="1"/>
</dbReference>
<dbReference type="Pfam" id="PF00392">
    <property type="entry name" value="GntR"/>
    <property type="match status" value="1"/>
</dbReference>
<reference evidence="5 6" key="1">
    <citation type="submission" date="2022-10" db="EMBL/GenBank/DDBJ databases">
        <title>Defluviimonas sp. nov., isolated from ocean surface water.</title>
        <authorList>
            <person name="He W."/>
            <person name="Wang L."/>
            <person name="Zhang D.-F."/>
        </authorList>
    </citation>
    <scope>NUCLEOTIDE SEQUENCE [LARGE SCALE GENOMIC DNA]</scope>
    <source>
        <strain evidence="5 6">WL0075</strain>
    </source>
</reference>
<dbReference type="InterPro" id="IPR036390">
    <property type="entry name" value="WH_DNA-bd_sf"/>
</dbReference>
<dbReference type="SUPFAM" id="SSF46785">
    <property type="entry name" value="Winged helix' DNA-binding domain"/>
    <property type="match status" value="1"/>
</dbReference>
<dbReference type="PANTHER" id="PTHR44846:SF17">
    <property type="entry name" value="GNTR-FAMILY TRANSCRIPTIONAL REGULATOR"/>
    <property type="match status" value="1"/>
</dbReference>
<keyword evidence="3" id="KW-0804">Transcription</keyword>
<gene>
    <name evidence="5" type="ORF">OE647_15415</name>
</gene>
<dbReference type="InterPro" id="IPR000524">
    <property type="entry name" value="Tscrpt_reg_HTH_GntR"/>
</dbReference>
<dbReference type="Proteomes" id="UP001652503">
    <property type="component" value="Unassembled WGS sequence"/>
</dbReference>
<evidence type="ECO:0000259" key="4">
    <source>
        <dbReference type="PROSITE" id="PS50949"/>
    </source>
</evidence>
<keyword evidence="2" id="KW-0238">DNA-binding</keyword>
<evidence type="ECO:0000313" key="5">
    <source>
        <dbReference type="EMBL" id="MCV2866112.1"/>
    </source>
</evidence>
<dbReference type="SUPFAM" id="SSF64288">
    <property type="entry name" value="Chorismate lyase-like"/>
    <property type="match status" value="1"/>
</dbReference>
<dbReference type="RefSeq" id="WP_263722644.1">
    <property type="nucleotide sequence ID" value="NZ_JAOWLA010000015.1"/>
</dbReference>
<name>A0ABT2Z4N4_9RHOB</name>
<dbReference type="PROSITE" id="PS50949">
    <property type="entry name" value="HTH_GNTR"/>
    <property type="match status" value="1"/>
</dbReference>
<accession>A0ABT2Z4N4</accession>
<dbReference type="InterPro" id="IPR028978">
    <property type="entry name" value="Chorismate_lyase_/UTRA_dom_sf"/>
</dbReference>
<evidence type="ECO:0000256" key="1">
    <source>
        <dbReference type="ARBA" id="ARBA00023015"/>
    </source>
</evidence>
<protein>
    <submittedName>
        <fullName evidence="5">GntR family transcriptional regulator</fullName>
    </submittedName>
</protein>
<keyword evidence="6" id="KW-1185">Reference proteome</keyword>
<evidence type="ECO:0000256" key="2">
    <source>
        <dbReference type="ARBA" id="ARBA00023125"/>
    </source>
</evidence>
<keyword evidence="1" id="KW-0805">Transcription regulation</keyword>
<dbReference type="InterPro" id="IPR050679">
    <property type="entry name" value="Bact_HTH_transcr_reg"/>
</dbReference>
<dbReference type="PANTHER" id="PTHR44846">
    <property type="entry name" value="MANNOSYL-D-GLYCERATE TRANSPORT/METABOLISM SYSTEM REPRESSOR MNGR-RELATED"/>
    <property type="match status" value="1"/>
</dbReference>
<dbReference type="SMART" id="SM00345">
    <property type="entry name" value="HTH_GNTR"/>
    <property type="match status" value="1"/>
</dbReference>
<evidence type="ECO:0000313" key="6">
    <source>
        <dbReference type="Proteomes" id="UP001652503"/>
    </source>
</evidence>
<proteinExistence type="predicted"/>
<dbReference type="PRINTS" id="PR00035">
    <property type="entry name" value="HTHGNTR"/>
</dbReference>
<sequence length="236" mass="25682">MSTRIGIAKSELVAQTLEREIREGRVAHGELLESEGALMRRFAVSRNTVRKGLELLTRQGLITTRSGIGSFVTYDGTTIDSNLGWTVALSHGAGEVITRLLRLGRGASARADRMLGSVQEYLCVDRLRFCTGAKQGISLERSRLPWRDAYAEAAANGLTDQSLNRTLADLGLFAAKGQETAGVIPALSEVDATIMERPAGTPMLRLERVTRCADGSVLEYVDSILDPARFGLRIDF</sequence>
<dbReference type="CDD" id="cd07377">
    <property type="entry name" value="WHTH_GntR"/>
    <property type="match status" value="1"/>
</dbReference>
<dbReference type="InterPro" id="IPR036388">
    <property type="entry name" value="WH-like_DNA-bd_sf"/>
</dbReference>
<evidence type="ECO:0000256" key="3">
    <source>
        <dbReference type="ARBA" id="ARBA00023163"/>
    </source>
</evidence>
<dbReference type="Gene3D" id="3.40.1410.10">
    <property type="entry name" value="Chorismate lyase-like"/>
    <property type="match status" value="1"/>
</dbReference>
<dbReference type="Gene3D" id="1.10.10.10">
    <property type="entry name" value="Winged helix-like DNA-binding domain superfamily/Winged helix DNA-binding domain"/>
    <property type="match status" value="1"/>
</dbReference>
<dbReference type="Pfam" id="PF07702">
    <property type="entry name" value="UTRA"/>
    <property type="match status" value="1"/>
</dbReference>
<dbReference type="EMBL" id="JAOWLA010000015">
    <property type="protein sequence ID" value="MCV2866112.1"/>
    <property type="molecule type" value="Genomic_DNA"/>
</dbReference>
<comment type="caution">
    <text evidence="5">The sequence shown here is derived from an EMBL/GenBank/DDBJ whole genome shotgun (WGS) entry which is preliminary data.</text>
</comment>
<dbReference type="InterPro" id="IPR011663">
    <property type="entry name" value="UTRA"/>
</dbReference>